<reference evidence="3 4" key="1">
    <citation type="submission" date="2017-08" db="EMBL/GenBank/DDBJ databases">
        <title>Acidophilic green algal genome provides insights into adaptation to an acidic environment.</title>
        <authorList>
            <person name="Hirooka S."/>
            <person name="Hirose Y."/>
            <person name="Kanesaki Y."/>
            <person name="Higuchi S."/>
            <person name="Fujiwara T."/>
            <person name="Onuma R."/>
            <person name="Era A."/>
            <person name="Ohbayashi R."/>
            <person name="Uzuka A."/>
            <person name="Nozaki H."/>
            <person name="Yoshikawa H."/>
            <person name="Miyagishima S.Y."/>
        </authorList>
    </citation>
    <scope>NUCLEOTIDE SEQUENCE [LARGE SCALE GENOMIC DNA]</scope>
    <source>
        <strain evidence="3 4">NIES-2499</strain>
    </source>
</reference>
<sequence>MGPTLRPVFEKSRKNRYSVEEELPTFIDDHSVHKFVSEFLENLLRTNQPLIDDELIDAVTRFVSGEGFQSVGRSEWAICWYCRKGTHMAKDCPLKKKKDEPK</sequence>
<dbReference type="PROSITE" id="PS50158">
    <property type="entry name" value="ZF_CCHC"/>
    <property type="match status" value="1"/>
</dbReference>
<dbReference type="EMBL" id="BEGY01000150">
    <property type="protein sequence ID" value="GAX85105.1"/>
    <property type="molecule type" value="Genomic_DNA"/>
</dbReference>
<dbReference type="Proteomes" id="UP000232323">
    <property type="component" value="Unassembled WGS sequence"/>
</dbReference>
<proteinExistence type="predicted"/>
<keyword evidence="1" id="KW-0863">Zinc-finger</keyword>
<dbReference type="GO" id="GO:0008270">
    <property type="term" value="F:zinc ion binding"/>
    <property type="evidence" value="ECO:0007669"/>
    <property type="project" value="UniProtKB-KW"/>
</dbReference>
<comment type="caution">
    <text evidence="3">The sequence shown here is derived from an EMBL/GenBank/DDBJ whole genome shotgun (WGS) entry which is preliminary data.</text>
</comment>
<keyword evidence="4" id="KW-1185">Reference proteome</keyword>
<accession>A0A250XPW4</accession>
<evidence type="ECO:0000313" key="4">
    <source>
        <dbReference type="Proteomes" id="UP000232323"/>
    </source>
</evidence>
<evidence type="ECO:0000313" key="3">
    <source>
        <dbReference type="EMBL" id="GAX85105.1"/>
    </source>
</evidence>
<dbReference type="Gene3D" id="4.10.60.10">
    <property type="entry name" value="Zinc finger, CCHC-type"/>
    <property type="match status" value="1"/>
</dbReference>
<organism evidence="3 4">
    <name type="scientific">Chlamydomonas eustigma</name>
    <dbReference type="NCBI Taxonomy" id="1157962"/>
    <lineage>
        <taxon>Eukaryota</taxon>
        <taxon>Viridiplantae</taxon>
        <taxon>Chlorophyta</taxon>
        <taxon>core chlorophytes</taxon>
        <taxon>Chlorophyceae</taxon>
        <taxon>CS clade</taxon>
        <taxon>Chlamydomonadales</taxon>
        <taxon>Chlamydomonadaceae</taxon>
        <taxon>Chlamydomonas</taxon>
    </lineage>
</organism>
<evidence type="ECO:0000259" key="2">
    <source>
        <dbReference type="PROSITE" id="PS50158"/>
    </source>
</evidence>
<keyword evidence="1" id="KW-0862">Zinc</keyword>
<gene>
    <name evidence="3" type="ORF">CEUSTIGMA_g12525.t1</name>
</gene>
<dbReference type="GO" id="GO:0003676">
    <property type="term" value="F:nucleic acid binding"/>
    <property type="evidence" value="ECO:0007669"/>
    <property type="project" value="InterPro"/>
</dbReference>
<evidence type="ECO:0000256" key="1">
    <source>
        <dbReference type="PROSITE-ProRule" id="PRU00047"/>
    </source>
</evidence>
<dbReference type="InterPro" id="IPR001878">
    <property type="entry name" value="Znf_CCHC"/>
</dbReference>
<dbReference type="AlphaFoldDB" id="A0A250XPW4"/>
<dbReference type="InterPro" id="IPR036875">
    <property type="entry name" value="Znf_CCHC_sf"/>
</dbReference>
<dbReference type="SUPFAM" id="SSF57756">
    <property type="entry name" value="Retrovirus zinc finger-like domains"/>
    <property type="match status" value="1"/>
</dbReference>
<keyword evidence="1" id="KW-0479">Metal-binding</keyword>
<feature type="domain" description="CCHC-type" evidence="2">
    <location>
        <begin position="79"/>
        <end position="93"/>
    </location>
</feature>
<protein>
    <recommendedName>
        <fullName evidence="2">CCHC-type domain-containing protein</fullName>
    </recommendedName>
</protein>
<name>A0A250XPW4_9CHLO</name>